<sequence>MTELMEQRHIHPQSGTAFKLKSGQVLRVIDPMGEQVSDLMAYSEADLDEYLSSGRTIDYANTIYVTSGHTLYSNRSNPMFTILQDQVGRHDFLLTPCSPETFKIIYNNHAHHPSCFTNLAQHLAPYGIAPDRIPTTFNIFMNVKIADNGELTIAPPLSKAGQYIELRAEMDMIVGVTACSAEMSNNYSFKPIDIQIYD</sequence>
<dbReference type="EMBL" id="JBHTCC010000003">
    <property type="protein sequence ID" value="MFC7299277.1"/>
    <property type="molecule type" value="Genomic_DNA"/>
</dbReference>
<dbReference type="PANTHER" id="PTHR31527">
    <property type="entry name" value="RE64534P"/>
    <property type="match status" value="1"/>
</dbReference>
<dbReference type="InterPro" id="IPR018959">
    <property type="entry name" value="DUF1989"/>
</dbReference>
<evidence type="ECO:0000313" key="2">
    <source>
        <dbReference type="EMBL" id="MFC7299277.1"/>
    </source>
</evidence>
<evidence type="ECO:0000259" key="1">
    <source>
        <dbReference type="Pfam" id="PF09347"/>
    </source>
</evidence>
<name>A0ABW2J7P3_9BURK</name>
<protein>
    <submittedName>
        <fullName evidence="2">DUF1989 domain-containing protein</fullName>
    </submittedName>
</protein>
<reference evidence="3" key="1">
    <citation type="journal article" date="2019" name="Int. J. Syst. Evol. Microbiol.">
        <title>The Global Catalogue of Microorganisms (GCM) 10K type strain sequencing project: providing services to taxonomists for standard genome sequencing and annotation.</title>
        <authorList>
            <consortium name="The Broad Institute Genomics Platform"/>
            <consortium name="The Broad Institute Genome Sequencing Center for Infectious Disease"/>
            <person name="Wu L."/>
            <person name="Ma J."/>
        </authorList>
    </citation>
    <scope>NUCLEOTIDE SEQUENCE [LARGE SCALE GENOMIC DNA]</scope>
    <source>
        <strain evidence="3">CCUG 36956</strain>
    </source>
</reference>
<dbReference type="PANTHER" id="PTHR31527:SF0">
    <property type="entry name" value="RE64534P"/>
    <property type="match status" value="1"/>
</dbReference>
<keyword evidence="3" id="KW-1185">Reference proteome</keyword>
<accession>A0ABW2J7P3</accession>
<feature type="domain" description="DUF1989" evidence="1">
    <location>
        <begin position="9"/>
        <end position="173"/>
    </location>
</feature>
<organism evidence="2 3">
    <name type="scientific">Herminiimonas aquatilis</name>
    <dbReference type="NCBI Taxonomy" id="345342"/>
    <lineage>
        <taxon>Bacteria</taxon>
        <taxon>Pseudomonadati</taxon>
        <taxon>Pseudomonadota</taxon>
        <taxon>Betaproteobacteria</taxon>
        <taxon>Burkholderiales</taxon>
        <taxon>Oxalobacteraceae</taxon>
        <taxon>Herminiimonas</taxon>
    </lineage>
</organism>
<gene>
    <name evidence="2" type="ORF">ACFQO0_12600</name>
</gene>
<evidence type="ECO:0000313" key="3">
    <source>
        <dbReference type="Proteomes" id="UP001596379"/>
    </source>
</evidence>
<comment type="caution">
    <text evidence="2">The sequence shown here is derived from an EMBL/GenBank/DDBJ whole genome shotgun (WGS) entry which is preliminary data.</text>
</comment>
<proteinExistence type="predicted"/>
<dbReference type="RefSeq" id="WP_382235153.1">
    <property type="nucleotide sequence ID" value="NZ_JBHTCC010000003.1"/>
</dbReference>
<dbReference type="Proteomes" id="UP001596379">
    <property type="component" value="Unassembled WGS sequence"/>
</dbReference>
<dbReference type="Pfam" id="PF09347">
    <property type="entry name" value="DUF1989"/>
    <property type="match status" value="1"/>
</dbReference>